<accession>A0ABW0MDY7</accession>
<protein>
    <submittedName>
        <fullName evidence="8">Type II secretion system F family protein</fullName>
    </submittedName>
</protein>
<feature type="transmembrane region" description="Helical" evidence="6">
    <location>
        <begin position="6"/>
        <end position="27"/>
    </location>
</feature>
<keyword evidence="9" id="KW-1185">Reference proteome</keyword>
<organism evidence="8 9">
    <name type="scientific">Paraherbaspirillum soli</name>
    <dbReference type="NCBI Taxonomy" id="631222"/>
    <lineage>
        <taxon>Bacteria</taxon>
        <taxon>Pseudomonadati</taxon>
        <taxon>Pseudomonadota</taxon>
        <taxon>Betaproteobacteria</taxon>
        <taxon>Burkholderiales</taxon>
        <taxon>Oxalobacteraceae</taxon>
        <taxon>Paraherbaspirillum</taxon>
    </lineage>
</organism>
<dbReference type="InterPro" id="IPR018076">
    <property type="entry name" value="T2SS_GspF_dom"/>
</dbReference>
<evidence type="ECO:0000256" key="6">
    <source>
        <dbReference type="SAM" id="Phobius"/>
    </source>
</evidence>
<comment type="subcellular location">
    <subcellularLocation>
        <location evidence="1">Cell membrane</location>
        <topology evidence="1">Multi-pass membrane protein</topology>
    </subcellularLocation>
</comment>
<feature type="transmembrane region" description="Helical" evidence="6">
    <location>
        <begin position="92"/>
        <end position="115"/>
    </location>
</feature>
<evidence type="ECO:0000256" key="4">
    <source>
        <dbReference type="ARBA" id="ARBA00022989"/>
    </source>
</evidence>
<comment type="caution">
    <text evidence="8">The sequence shown here is derived from an EMBL/GenBank/DDBJ whole genome shotgun (WGS) entry which is preliminary data.</text>
</comment>
<evidence type="ECO:0000256" key="3">
    <source>
        <dbReference type="ARBA" id="ARBA00022692"/>
    </source>
</evidence>
<reference evidence="9" key="1">
    <citation type="journal article" date="2019" name="Int. J. Syst. Evol. Microbiol.">
        <title>The Global Catalogue of Microorganisms (GCM) 10K type strain sequencing project: providing services to taxonomists for standard genome sequencing and annotation.</title>
        <authorList>
            <consortium name="The Broad Institute Genomics Platform"/>
            <consortium name="The Broad Institute Genome Sequencing Center for Infectious Disease"/>
            <person name="Wu L."/>
            <person name="Ma J."/>
        </authorList>
    </citation>
    <scope>NUCLEOTIDE SEQUENCE [LARGE SCALE GENOMIC DNA]</scope>
    <source>
        <strain evidence="9">JCM 17066</strain>
    </source>
</reference>
<proteinExistence type="predicted"/>
<evidence type="ECO:0000256" key="5">
    <source>
        <dbReference type="ARBA" id="ARBA00023136"/>
    </source>
</evidence>
<dbReference type="PANTHER" id="PTHR35007:SF1">
    <property type="entry name" value="PILUS ASSEMBLY PROTEIN"/>
    <property type="match status" value="1"/>
</dbReference>
<keyword evidence="5 6" id="KW-0472">Membrane</keyword>
<feature type="transmembrane region" description="Helical" evidence="6">
    <location>
        <begin position="266"/>
        <end position="286"/>
    </location>
</feature>
<dbReference type="Pfam" id="PF00482">
    <property type="entry name" value="T2SSF"/>
    <property type="match status" value="1"/>
</dbReference>
<evidence type="ECO:0000313" key="9">
    <source>
        <dbReference type="Proteomes" id="UP001596045"/>
    </source>
</evidence>
<keyword evidence="3 6" id="KW-0812">Transmembrane</keyword>
<feature type="transmembrane region" description="Helical" evidence="6">
    <location>
        <begin position="298"/>
        <end position="317"/>
    </location>
</feature>
<evidence type="ECO:0000313" key="8">
    <source>
        <dbReference type="EMBL" id="MFC5475287.1"/>
    </source>
</evidence>
<evidence type="ECO:0000256" key="1">
    <source>
        <dbReference type="ARBA" id="ARBA00004651"/>
    </source>
</evidence>
<dbReference type="EMBL" id="JBHSMT010000026">
    <property type="protein sequence ID" value="MFC5475287.1"/>
    <property type="molecule type" value="Genomic_DNA"/>
</dbReference>
<feature type="domain" description="Type II secretion system protein GspF" evidence="7">
    <location>
        <begin position="158"/>
        <end position="282"/>
    </location>
</feature>
<dbReference type="InterPro" id="IPR042094">
    <property type="entry name" value="T2SS_GspF_sf"/>
</dbReference>
<feature type="transmembrane region" description="Helical" evidence="6">
    <location>
        <begin position="121"/>
        <end position="140"/>
    </location>
</feature>
<gene>
    <name evidence="8" type="ORF">ACFPM8_15105</name>
</gene>
<dbReference type="RefSeq" id="WP_378998432.1">
    <property type="nucleotide sequence ID" value="NZ_JBHSMT010000026.1"/>
</dbReference>
<dbReference type="Proteomes" id="UP001596045">
    <property type="component" value="Unassembled WGS sequence"/>
</dbReference>
<dbReference type="PANTHER" id="PTHR35007">
    <property type="entry name" value="INTEGRAL MEMBRANE PROTEIN-RELATED"/>
    <property type="match status" value="1"/>
</dbReference>
<keyword evidence="4 6" id="KW-1133">Transmembrane helix</keyword>
<keyword evidence="2" id="KW-1003">Cell membrane</keyword>
<evidence type="ECO:0000259" key="7">
    <source>
        <dbReference type="Pfam" id="PF00482"/>
    </source>
</evidence>
<dbReference type="Gene3D" id="1.20.81.30">
    <property type="entry name" value="Type II secretion system (T2SS), domain F"/>
    <property type="match status" value="1"/>
</dbReference>
<evidence type="ECO:0000256" key="2">
    <source>
        <dbReference type="ARBA" id="ARBA00022475"/>
    </source>
</evidence>
<sequence length="325" mass="35577">MDYLFIFFAVAIFIAVVLLVEGLYVSWNSSRGPEAKRIARRLRIMSAGAQSGQEDVSILKKRLLSDAPAMQRLLQQFVRLHSLDRLLEQSGLTLNVSQFCLASLACGGAVFALLLFVSGQLFVSLVLGLAAIGLPLLLVMGKKRKRLARIEEQLPAALDLMSRALRAGHAFSSALQMVGDEMPDPIGSEFRTVFDEVNYGIPMQDALKSLSTRVPGTDVGYFVVAVLIQRETGGSLAELLGSIASIVRERFKLFGQIKVLSAEGRLSAWILSLLPVGLAAVLQVVNPDFLKVLWTDPIGRQMLGVVAVMMVVGVLWMRKLIRIRV</sequence>
<name>A0ABW0MDY7_9BURK</name>